<dbReference type="RefSeq" id="WP_135625533.1">
    <property type="nucleotide sequence ID" value="NZ_RQGD01000047.1"/>
</dbReference>
<accession>A0A4R9JV83</accession>
<feature type="domain" description="Sulfatase N-terminal" evidence="8">
    <location>
        <begin position="251"/>
        <end position="592"/>
    </location>
</feature>
<proteinExistence type="inferred from homology"/>
<dbReference type="OrthoDB" id="9762324at2"/>
<dbReference type="SUPFAM" id="SSF53649">
    <property type="entry name" value="Alkaline phosphatase-like"/>
    <property type="match status" value="1"/>
</dbReference>
<keyword evidence="7" id="KW-0472">Membrane</keyword>
<dbReference type="InterPro" id="IPR000917">
    <property type="entry name" value="Sulfatase_N"/>
</dbReference>
<keyword evidence="5" id="KW-0378">Hydrolase</keyword>
<feature type="transmembrane region" description="Helical" evidence="7">
    <location>
        <begin position="217"/>
        <end position="234"/>
    </location>
</feature>
<feature type="transmembrane region" description="Helical" evidence="7">
    <location>
        <begin position="63"/>
        <end position="84"/>
    </location>
</feature>
<keyword evidence="6" id="KW-0106">Calcium</keyword>
<evidence type="ECO:0000256" key="7">
    <source>
        <dbReference type="SAM" id="Phobius"/>
    </source>
</evidence>
<comment type="cofactor">
    <cofactor evidence="1">
        <name>Ca(2+)</name>
        <dbReference type="ChEBI" id="CHEBI:29108"/>
    </cofactor>
</comment>
<dbReference type="InterPro" id="IPR050738">
    <property type="entry name" value="Sulfatase"/>
</dbReference>
<dbReference type="Pfam" id="PF00884">
    <property type="entry name" value="Sulfatase"/>
    <property type="match status" value="1"/>
</dbReference>
<dbReference type="PANTHER" id="PTHR42693">
    <property type="entry name" value="ARYLSULFATASE FAMILY MEMBER"/>
    <property type="match status" value="1"/>
</dbReference>
<dbReference type="GO" id="GO:0004065">
    <property type="term" value="F:arylsulfatase activity"/>
    <property type="evidence" value="ECO:0007669"/>
    <property type="project" value="TreeGrafter"/>
</dbReference>
<protein>
    <submittedName>
        <fullName evidence="9">Sulfatase</fullName>
    </submittedName>
</protein>
<keyword evidence="7" id="KW-0812">Transmembrane</keyword>
<dbReference type="EMBL" id="RQGD01000047">
    <property type="protein sequence ID" value="TGL55893.1"/>
    <property type="molecule type" value="Genomic_DNA"/>
</dbReference>
<evidence type="ECO:0000256" key="5">
    <source>
        <dbReference type="ARBA" id="ARBA00022801"/>
    </source>
</evidence>
<keyword evidence="3" id="KW-0479">Metal-binding</keyword>
<evidence type="ECO:0000259" key="8">
    <source>
        <dbReference type="Pfam" id="PF00884"/>
    </source>
</evidence>
<feature type="transmembrane region" description="Helical" evidence="7">
    <location>
        <begin position="145"/>
        <end position="166"/>
    </location>
</feature>
<name>A0A4R9JV83_9LEPT</name>
<evidence type="ECO:0000256" key="1">
    <source>
        <dbReference type="ARBA" id="ARBA00001913"/>
    </source>
</evidence>
<evidence type="ECO:0000256" key="2">
    <source>
        <dbReference type="ARBA" id="ARBA00008779"/>
    </source>
</evidence>
<organism evidence="9 10">
    <name type="scientific">Leptospira ognonensis</name>
    <dbReference type="NCBI Taxonomy" id="2484945"/>
    <lineage>
        <taxon>Bacteria</taxon>
        <taxon>Pseudomonadati</taxon>
        <taxon>Spirochaetota</taxon>
        <taxon>Spirochaetia</taxon>
        <taxon>Leptospirales</taxon>
        <taxon>Leptospiraceae</taxon>
        <taxon>Leptospira</taxon>
    </lineage>
</organism>
<feature type="transmembrane region" description="Helical" evidence="7">
    <location>
        <begin position="96"/>
        <end position="116"/>
    </location>
</feature>
<keyword evidence="7" id="KW-1133">Transmembrane helix</keyword>
<dbReference type="InterPro" id="IPR017850">
    <property type="entry name" value="Alkaline_phosphatase_core_sf"/>
</dbReference>
<gene>
    <name evidence="9" type="ORF">EHQ58_18400</name>
</gene>
<dbReference type="GO" id="GO:0046872">
    <property type="term" value="F:metal ion binding"/>
    <property type="evidence" value="ECO:0007669"/>
    <property type="project" value="UniProtKB-KW"/>
</dbReference>
<evidence type="ECO:0000313" key="9">
    <source>
        <dbReference type="EMBL" id="TGL55893.1"/>
    </source>
</evidence>
<sequence>MTLVEGLPAPINFRKVFVPIFGYTVFFYVFFLIFNTSFSFMGVDIGDYLKQYLGAFFGVYLKSTFLVFSSSLVFHSFVGFLFAITLLKGKVKTQYLIAYLFLVDFVGLCHSVILYPQIYGEFFFYRQTWAVNFLFFLTDHFTPSFFAGILLFLFLAQIGIILKFVIHYKNKHSLFLLSHSLISFLLFQSGLLYLSLIYLLIFPFFQASRDRIHRKTYIIFISLLLFLIPFPYLIETFYGSFTVSQKDKPPIFLISADSLRYDKLGFINGNPEITPNIDAFSKESFIFHDHHTTIPRTFPSWADLLTGQYAMNHKIRDMFPSKDEQVRIGKGAFKTIPKLLKEVGYKSYAVGSFAADIFPRADFGFDETYAPNFNARIMTVQRTAESQLFLLPVLTGTFFGGGFFISEMDGLSTWGDGSRLVDRFKRILRKSGSEPFFVTYFSSVVHFPYAPAYPYYLKFTDPKYYGKYKYLKFVDPSVSEKPSNEEINQIRNLFDSSVFAFDVEFGQLIESLKASGLYDKAIIILTSDHGESLYEDVHGQGHGEHLRGEAVTKVPLLIKFPKDSKFNEISTKEYQGITSSVDLFPTIVDFMKVEDLIERPGSSLLPKLGQALNLNDTVYSETGIWFSDRGDHFFQKQRIPYPNILELHQVVADEDFQIMITDRTFRETIAFAKHRSLQNHRYKLIYIPTRKGVIFELYDREKDPLNTTNIYPSGQVGYELRDRLFSLVKRWEEATQAGDYLLPGTLRNSDL</sequence>
<evidence type="ECO:0000256" key="6">
    <source>
        <dbReference type="ARBA" id="ARBA00022837"/>
    </source>
</evidence>
<feature type="transmembrane region" description="Helical" evidence="7">
    <location>
        <begin position="20"/>
        <end position="43"/>
    </location>
</feature>
<evidence type="ECO:0000313" key="10">
    <source>
        <dbReference type="Proteomes" id="UP000297693"/>
    </source>
</evidence>
<comment type="similarity">
    <text evidence="2">Belongs to the sulfatase family.</text>
</comment>
<dbReference type="Gene3D" id="3.40.720.10">
    <property type="entry name" value="Alkaline Phosphatase, subunit A"/>
    <property type="match status" value="1"/>
</dbReference>
<evidence type="ECO:0000256" key="3">
    <source>
        <dbReference type="ARBA" id="ARBA00022723"/>
    </source>
</evidence>
<feature type="transmembrane region" description="Helical" evidence="7">
    <location>
        <begin position="181"/>
        <end position="205"/>
    </location>
</feature>
<evidence type="ECO:0000256" key="4">
    <source>
        <dbReference type="ARBA" id="ARBA00022729"/>
    </source>
</evidence>
<dbReference type="AlphaFoldDB" id="A0A4R9JV83"/>
<dbReference type="PANTHER" id="PTHR42693:SF42">
    <property type="entry name" value="ARYLSULFATASE G"/>
    <property type="match status" value="1"/>
</dbReference>
<keyword evidence="10" id="KW-1185">Reference proteome</keyword>
<keyword evidence="4" id="KW-0732">Signal</keyword>
<dbReference type="Proteomes" id="UP000297693">
    <property type="component" value="Unassembled WGS sequence"/>
</dbReference>
<comment type="caution">
    <text evidence="9">The sequence shown here is derived from an EMBL/GenBank/DDBJ whole genome shotgun (WGS) entry which is preliminary data.</text>
</comment>
<reference evidence="9" key="1">
    <citation type="journal article" date="2019" name="PLoS Negl. Trop. Dis.">
        <title>Revisiting the worldwide diversity of Leptospira species in the environment.</title>
        <authorList>
            <person name="Vincent A.T."/>
            <person name="Schiettekatte O."/>
            <person name="Bourhy P."/>
            <person name="Veyrier F.J."/>
            <person name="Picardeau M."/>
        </authorList>
    </citation>
    <scope>NUCLEOTIDE SEQUENCE [LARGE SCALE GENOMIC DNA]</scope>
    <source>
        <strain evidence="9">201702476</strain>
    </source>
</reference>